<organism evidence="3 4">
    <name type="scientific">Candidatus Muproteobacteria bacterium RBG_16_60_9</name>
    <dbReference type="NCBI Taxonomy" id="1817755"/>
    <lineage>
        <taxon>Bacteria</taxon>
        <taxon>Pseudomonadati</taxon>
        <taxon>Pseudomonadota</taxon>
        <taxon>Candidatus Muproteobacteria</taxon>
    </lineage>
</organism>
<keyword evidence="1" id="KW-0812">Transmembrane</keyword>
<proteinExistence type="predicted"/>
<dbReference type="PROSITE" id="PS50022">
    <property type="entry name" value="FA58C_3"/>
    <property type="match status" value="1"/>
</dbReference>
<dbReference type="AlphaFoldDB" id="A0A1F6UYE8"/>
<dbReference type="Gene3D" id="2.60.120.260">
    <property type="entry name" value="Galactose-binding domain-like"/>
    <property type="match status" value="1"/>
</dbReference>
<evidence type="ECO:0000259" key="2">
    <source>
        <dbReference type="PROSITE" id="PS50022"/>
    </source>
</evidence>
<feature type="transmembrane region" description="Helical" evidence="1">
    <location>
        <begin position="288"/>
        <end position="306"/>
    </location>
</feature>
<dbReference type="Proteomes" id="UP000179076">
    <property type="component" value="Unassembled WGS sequence"/>
</dbReference>
<feature type="domain" description="F5/8 type C" evidence="2">
    <location>
        <begin position="1"/>
        <end position="94"/>
    </location>
</feature>
<protein>
    <recommendedName>
        <fullName evidence="2">F5/8 type C domain-containing protein</fullName>
    </recommendedName>
</protein>
<reference evidence="3 4" key="1">
    <citation type="journal article" date="2016" name="Nat. Commun.">
        <title>Thousands of microbial genomes shed light on interconnected biogeochemical processes in an aquifer system.</title>
        <authorList>
            <person name="Anantharaman K."/>
            <person name="Brown C.T."/>
            <person name="Hug L.A."/>
            <person name="Sharon I."/>
            <person name="Castelle C.J."/>
            <person name="Probst A.J."/>
            <person name="Thomas B.C."/>
            <person name="Singh A."/>
            <person name="Wilkins M.J."/>
            <person name="Karaoz U."/>
            <person name="Brodie E.L."/>
            <person name="Williams K.H."/>
            <person name="Hubbard S.S."/>
            <person name="Banfield J.F."/>
        </authorList>
    </citation>
    <scope>NUCLEOTIDE SEQUENCE [LARGE SCALE GENOMIC DNA]</scope>
</reference>
<comment type="caution">
    <text evidence="3">The sequence shown here is derived from an EMBL/GenBank/DDBJ whole genome shotgun (WGS) entry which is preliminary data.</text>
</comment>
<name>A0A1F6UYE8_9PROT</name>
<evidence type="ECO:0000313" key="3">
    <source>
        <dbReference type="EMBL" id="OGI62427.1"/>
    </source>
</evidence>
<dbReference type="Pfam" id="PF13163">
    <property type="entry name" value="DUF3999"/>
    <property type="match status" value="1"/>
</dbReference>
<gene>
    <name evidence="3" type="ORF">A2W18_13325</name>
</gene>
<evidence type="ECO:0000313" key="4">
    <source>
        <dbReference type="Proteomes" id="UP000179076"/>
    </source>
</evidence>
<sequence>MDATQVQEVLIALSFQWHAEGSNGNLRRITIEASEDLKNWRTLAQGILAKLERDGQILERNRVELPTQRVKYLRILPSDATSNSELTLSAVTGEFSTQIDPLRNWLTLAPQTSDKPEEQRYILSGKMAVDRTRIALAPNSVARVSVMYRANDGDTWLHAGQKTVYRLDTSGAVIKDEEIRFGRGIVATQWLIRQTGRSGSGLSQITALELGWVPHDLVFVARGGGPFSLAYGKSGLQPVDDGIDELLRQSKRDDQQRVEIGEATLEAARELKGERALQRSWTAGWKSWLLWAVLLLGVGLLAYLALRIGKQIDRQDLDK</sequence>
<keyword evidence="1" id="KW-1133">Transmembrane helix</keyword>
<dbReference type="EMBL" id="MFSP01000176">
    <property type="protein sequence ID" value="OGI62427.1"/>
    <property type="molecule type" value="Genomic_DNA"/>
</dbReference>
<dbReference type="InterPro" id="IPR000421">
    <property type="entry name" value="FA58C"/>
</dbReference>
<dbReference type="InterPro" id="IPR025060">
    <property type="entry name" value="DUF3999"/>
</dbReference>
<accession>A0A1F6UYE8</accession>
<evidence type="ECO:0000256" key="1">
    <source>
        <dbReference type="SAM" id="Phobius"/>
    </source>
</evidence>
<keyword evidence="1" id="KW-0472">Membrane</keyword>